<proteinExistence type="predicted"/>
<name>A0A1F5PKU6_9BACT</name>
<organism evidence="1 2">
    <name type="scientific">Candidatus Doudnabacteria bacterium RIFCSPHIGHO2_12_FULL_48_16</name>
    <dbReference type="NCBI Taxonomy" id="1817838"/>
    <lineage>
        <taxon>Bacteria</taxon>
        <taxon>Candidatus Doudnaibacteriota</taxon>
    </lineage>
</organism>
<dbReference type="AlphaFoldDB" id="A0A1F5PKU6"/>
<reference evidence="1 2" key="1">
    <citation type="journal article" date="2016" name="Nat. Commun.">
        <title>Thousands of microbial genomes shed light on interconnected biogeochemical processes in an aquifer system.</title>
        <authorList>
            <person name="Anantharaman K."/>
            <person name="Brown C.T."/>
            <person name="Hug L.A."/>
            <person name="Sharon I."/>
            <person name="Castelle C.J."/>
            <person name="Probst A.J."/>
            <person name="Thomas B.C."/>
            <person name="Singh A."/>
            <person name="Wilkins M.J."/>
            <person name="Karaoz U."/>
            <person name="Brodie E.L."/>
            <person name="Williams K.H."/>
            <person name="Hubbard S.S."/>
            <person name="Banfield J.F."/>
        </authorList>
    </citation>
    <scope>NUCLEOTIDE SEQUENCE [LARGE SCALE GENOMIC DNA]</scope>
</reference>
<evidence type="ECO:0000313" key="2">
    <source>
        <dbReference type="Proteomes" id="UP000177682"/>
    </source>
</evidence>
<dbReference type="Pfam" id="PF01809">
    <property type="entry name" value="YidD"/>
    <property type="match status" value="1"/>
</dbReference>
<evidence type="ECO:0000313" key="1">
    <source>
        <dbReference type="EMBL" id="OGE90292.1"/>
    </source>
</evidence>
<dbReference type="SMART" id="SM01234">
    <property type="entry name" value="Haemolytic"/>
    <property type="match status" value="1"/>
</dbReference>
<gene>
    <name evidence="1" type="ORF">A3E29_04320</name>
</gene>
<protein>
    <recommendedName>
        <fullName evidence="3">Membrane protein insertion efficiency factor YidD</fullName>
    </recommendedName>
</protein>
<comment type="caution">
    <text evidence="1">The sequence shown here is derived from an EMBL/GenBank/DDBJ whole genome shotgun (WGS) entry which is preliminary data.</text>
</comment>
<dbReference type="InterPro" id="IPR002696">
    <property type="entry name" value="Membr_insert_effic_factor_YidD"/>
</dbReference>
<accession>A0A1F5PKU6</accession>
<evidence type="ECO:0008006" key="3">
    <source>
        <dbReference type="Google" id="ProtNLM"/>
    </source>
</evidence>
<dbReference type="Proteomes" id="UP000177682">
    <property type="component" value="Unassembled WGS sequence"/>
</dbReference>
<dbReference type="EMBL" id="MFEY01000007">
    <property type="protein sequence ID" value="OGE90292.1"/>
    <property type="molecule type" value="Genomic_DNA"/>
</dbReference>
<sequence length="75" mass="8529">MEILKSVSKFLALPLVGLVVVYQKTLSPDHGPQQILYPYGYCQFYPSCSEFARLSLLNDGLLSLPQIINRLIRCR</sequence>